<keyword evidence="1" id="KW-0812">Transmembrane</keyword>
<feature type="transmembrane region" description="Helical" evidence="1">
    <location>
        <begin position="175"/>
        <end position="195"/>
    </location>
</feature>
<evidence type="ECO:0000256" key="1">
    <source>
        <dbReference type="SAM" id="Phobius"/>
    </source>
</evidence>
<gene>
    <name evidence="2" type="ORF">SBA_ch2_1520</name>
</gene>
<keyword evidence="1" id="KW-1133">Transmembrane helix</keyword>
<keyword evidence="3" id="KW-1185">Reference proteome</keyword>
<dbReference type="PANTHER" id="PTHR34219">
    <property type="entry name" value="IRON-REGULATED INNER MEMBRANE PROTEIN-RELATED"/>
    <property type="match status" value="1"/>
</dbReference>
<reference evidence="2" key="1">
    <citation type="submission" date="2018-07" db="EMBL/GenBank/DDBJ databases">
        <title>Complete genome sequence of Sphingomonas bisphenolicum strain AO1, a bisphenol A degradative bacterium isolated from Japanese farm field.</title>
        <authorList>
            <person name="Murakami M."/>
            <person name="Koh M."/>
            <person name="Koba S."/>
            <person name="Matsumura Y."/>
        </authorList>
    </citation>
    <scope>NUCLEOTIDE SEQUENCE</scope>
    <source>
        <strain evidence="2">AO1</strain>
    </source>
</reference>
<protein>
    <recommendedName>
        <fullName evidence="4">Peptidase</fullName>
    </recommendedName>
</protein>
<dbReference type="RefSeq" id="WP_261937263.1">
    <property type="nucleotide sequence ID" value="NZ_AP018818.1"/>
</dbReference>
<dbReference type="Pfam" id="PF03929">
    <property type="entry name" value="PepSY_TM"/>
    <property type="match status" value="1"/>
</dbReference>
<dbReference type="InterPro" id="IPR005625">
    <property type="entry name" value="PepSY-ass_TM"/>
</dbReference>
<evidence type="ECO:0000313" key="3">
    <source>
        <dbReference type="Proteomes" id="UP001059971"/>
    </source>
</evidence>
<proteinExistence type="predicted"/>
<feature type="transmembrane region" description="Helical" evidence="1">
    <location>
        <begin position="128"/>
        <end position="148"/>
    </location>
</feature>
<dbReference type="EMBL" id="AP018818">
    <property type="protein sequence ID" value="BBF71619.1"/>
    <property type="molecule type" value="Genomic_DNA"/>
</dbReference>
<evidence type="ECO:0008006" key="4">
    <source>
        <dbReference type="Google" id="ProtNLM"/>
    </source>
</evidence>
<feature type="transmembrane region" description="Helical" evidence="1">
    <location>
        <begin position="12"/>
        <end position="30"/>
    </location>
</feature>
<accession>A0ABN5WH37</accession>
<evidence type="ECO:0000313" key="2">
    <source>
        <dbReference type="EMBL" id="BBF71619.1"/>
    </source>
</evidence>
<feature type="transmembrane region" description="Helical" evidence="1">
    <location>
        <begin position="317"/>
        <end position="343"/>
    </location>
</feature>
<dbReference type="PANTHER" id="PTHR34219:SF3">
    <property type="entry name" value="BLL7967 PROTEIN"/>
    <property type="match status" value="1"/>
</dbReference>
<sequence length="353" mass="39078">MRLLDSLHRWTGGIVGLLLAVLGLTGLFLVHRDSLTFAPHAGDVRVTDMESLAATTQHLMTTGPMPQSITYASDDFGLLRLAYKGGKGAYADQAGALVMQWDSQWQRPELWLFDLHHHLFMGEVGDTVIGLAALCGLFFVVTGVLLWWRTRKTFAFRLWPARMSRSSIVRHHRDLGIVVAPLLLLSLMTGAILIFRPMTAILFGPGAPAQIDRSLAAPPPRVAELGKHLDWAAMIRTAHARFPDAQLRSLSLPRKDNGLITIRMKRPPEWLPNGRTTLWFAADTGALVDARDAAQLPGTVRGYNMLYPLHAAKVGGLAYRLVMSLSGLAMALLGTLAVWSFWFKRPRKPAPRR</sequence>
<organism evidence="2 3">
    <name type="scientific">Sphingomonas bisphenolicum</name>
    <dbReference type="NCBI Taxonomy" id="296544"/>
    <lineage>
        <taxon>Bacteria</taxon>
        <taxon>Pseudomonadati</taxon>
        <taxon>Pseudomonadota</taxon>
        <taxon>Alphaproteobacteria</taxon>
        <taxon>Sphingomonadales</taxon>
        <taxon>Sphingomonadaceae</taxon>
        <taxon>Sphingomonas</taxon>
    </lineage>
</organism>
<dbReference type="Proteomes" id="UP001059971">
    <property type="component" value="Chromosome 2"/>
</dbReference>
<keyword evidence="1" id="KW-0472">Membrane</keyword>
<name>A0ABN5WH37_9SPHN</name>